<organism evidence="2 3">
    <name type="scientific">Brevundimonas viscosa</name>
    <dbReference type="NCBI Taxonomy" id="871741"/>
    <lineage>
        <taxon>Bacteria</taxon>
        <taxon>Pseudomonadati</taxon>
        <taxon>Pseudomonadota</taxon>
        <taxon>Alphaproteobacteria</taxon>
        <taxon>Caulobacterales</taxon>
        <taxon>Caulobacteraceae</taxon>
        <taxon>Brevundimonas</taxon>
    </lineage>
</organism>
<keyword evidence="1" id="KW-0732">Signal</keyword>
<evidence type="ECO:0000313" key="2">
    <source>
        <dbReference type="EMBL" id="SFS34974.1"/>
    </source>
</evidence>
<dbReference type="STRING" id="871741.SAMN05192570_0821"/>
<dbReference type="AlphaFoldDB" id="A0A1I6P440"/>
<dbReference type="RefSeq" id="WP_092307586.1">
    <property type="nucleotide sequence ID" value="NZ_FOZV01000001.1"/>
</dbReference>
<dbReference type="Proteomes" id="UP000198788">
    <property type="component" value="Unassembled WGS sequence"/>
</dbReference>
<feature type="chain" id="PRO_5011493741" description="Peptidase S1" evidence="1">
    <location>
        <begin position="23"/>
        <end position="155"/>
    </location>
</feature>
<gene>
    <name evidence="2" type="ORF">SAMN05192570_0821</name>
</gene>
<evidence type="ECO:0000256" key="1">
    <source>
        <dbReference type="SAM" id="SignalP"/>
    </source>
</evidence>
<keyword evidence="3" id="KW-1185">Reference proteome</keyword>
<accession>A0A1I6P440</accession>
<proteinExistence type="predicted"/>
<dbReference type="OrthoDB" id="5973611at2"/>
<reference evidence="3" key="1">
    <citation type="submission" date="2016-10" db="EMBL/GenBank/DDBJ databases">
        <authorList>
            <person name="Varghese N."/>
            <person name="Submissions S."/>
        </authorList>
    </citation>
    <scope>NUCLEOTIDE SEQUENCE [LARGE SCALE GENOMIC DNA]</scope>
    <source>
        <strain evidence="3">CGMCC 1.10683</strain>
    </source>
</reference>
<name>A0A1I6P440_9CAUL</name>
<protein>
    <recommendedName>
        <fullName evidence="4">Peptidase S1</fullName>
    </recommendedName>
</protein>
<evidence type="ECO:0000313" key="3">
    <source>
        <dbReference type="Proteomes" id="UP000198788"/>
    </source>
</evidence>
<sequence>MKSIVCSLALAAAVLSPAVAQAQNAGLTANFGEIRLNAGFTPDPYRASITAGGSIDAYTDTNLPGSCVGNISAAPDFEVTYRAGSLPLVFRTRSSTDTTLIINGPDGRWYCDDDSWGDGDAEVRFNRPQSGTYDIWVGTFGGGTAAANLLITETP</sequence>
<evidence type="ECO:0008006" key="4">
    <source>
        <dbReference type="Google" id="ProtNLM"/>
    </source>
</evidence>
<feature type="signal peptide" evidence="1">
    <location>
        <begin position="1"/>
        <end position="22"/>
    </location>
</feature>
<dbReference type="EMBL" id="FOZV01000001">
    <property type="protein sequence ID" value="SFS34974.1"/>
    <property type="molecule type" value="Genomic_DNA"/>
</dbReference>